<dbReference type="PANTHER" id="PTHR23319:SF13">
    <property type="entry name" value="GRAM DOMAIN-CONTAINING PROTEIN"/>
    <property type="match status" value="1"/>
</dbReference>
<proteinExistence type="predicted"/>
<feature type="domain" description="GRAM" evidence="2">
    <location>
        <begin position="336"/>
        <end position="403"/>
    </location>
</feature>
<reference evidence="4" key="1">
    <citation type="submission" date="2011-08" db="EMBL/GenBank/DDBJ databases">
        <authorList>
            <person name="Rombauts S."/>
        </authorList>
    </citation>
    <scope>NUCLEOTIDE SEQUENCE</scope>
    <source>
        <strain evidence="4">London</strain>
    </source>
</reference>
<dbReference type="InterPro" id="IPR004182">
    <property type="entry name" value="GRAM"/>
</dbReference>
<sequence length="599" mass="65893">MSLTAGDKVAEIFKFAGQAFIKLGELTSSFDKQEEDLSVDKWDEEDIETLKRTIRTFSEELNSLSENLKKKAISNMKQGMKRRVNASKGLTHVTSSPSKTPKVYTLSQPDSLETLILSYGCIQRGKTKGNNCIIMVPTNQISSPSSSTATTSPPSSSFSLTTTSASSTSVVASTSTMVNTNTTSSSITDVDIFDSEEYVFDKMRIGSASTKSYGLSSSYSFPSVPSVTSLANFNNKDGPGKEKTSFKANKGSEQKKSSSSKLNDSFSSSHTSLVSNQISMASTTSSTLTPTIASTSPSSSISSPVSNSQIYSISSSPTIVNSDGHPLRQYSRSHQRRFHRRFPAVDQHEKLIDWYSCALVADILLQGYLYISENYFAFYSNILGYKTQLLIPMCDVISVTKEKTAKIFPNAVGICTDQTKYVFGSLLSRESTFRLMQEVWKSTLIQVVSLPYFSPVMQLDKIIQCESDILIEKPENGEREEDIEEAESAASMTEESLTNNNQSSLIFAKIKPALPEAIKLVSSEIPSIQQILSSTHQETDSSGSDSEANRDTSAIFQDSSKNLINEAKSKPQKSYGSRLIIKTKNWLITFIQPCQQLLW</sequence>
<dbReference type="Pfam" id="PF02893">
    <property type="entry name" value="GRAM"/>
    <property type="match status" value="1"/>
</dbReference>
<dbReference type="GO" id="GO:0032366">
    <property type="term" value="P:intracellular sterol transport"/>
    <property type="evidence" value="ECO:0007669"/>
    <property type="project" value="TreeGrafter"/>
</dbReference>
<feature type="compositionally biased region" description="Basic and acidic residues" evidence="1">
    <location>
        <begin position="238"/>
        <end position="256"/>
    </location>
</feature>
<protein>
    <recommendedName>
        <fullName evidence="2">GRAM domain-containing protein</fullName>
    </recommendedName>
</protein>
<dbReference type="GO" id="GO:0005886">
    <property type="term" value="C:plasma membrane"/>
    <property type="evidence" value="ECO:0007669"/>
    <property type="project" value="TreeGrafter"/>
</dbReference>
<dbReference type="HOGENOM" id="CLU_455863_0_0_1"/>
<evidence type="ECO:0000259" key="2">
    <source>
        <dbReference type="SMART" id="SM00568"/>
    </source>
</evidence>
<dbReference type="SMART" id="SM00568">
    <property type="entry name" value="GRAM"/>
    <property type="match status" value="1"/>
</dbReference>
<dbReference type="EnsemblMetazoa" id="tetur10g03520.1">
    <property type="protein sequence ID" value="tetur10g03520.1"/>
    <property type="gene ID" value="tetur10g03520"/>
</dbReference>
<dbReference type="eggNOG" id="KOG1032">
    <property type="taxonomic scope" value="Eukaryota"/>
</dbReference>
<dbReference type="Proteomes" id="UP000015104">
    <property type="component" value="Unassembled WGS sequence"/>
</dbReference>
<dbReference type="GO" id="GO:0120015">
    <property type="term" value="F:sterol transfer activity"/>
    <property type="evidence" value="ECO:0007669"/>
    <property type="project" value="TreeGrafter"/>
</dbReference>
<dbReference type="PANTHER" id="PTHR23319">
    <property type="entry name" value="GRAM DOMAIN CONTAINING 1B, ISOFORM E"/>
    <property type="match status" value="1"/>
</dbReference>
<evidence type="ECO:0000313" key="4">
    <source>
        <dbReference type="Proteomes" id="UP000015104"/>
    </source>
</evidence>
<feature type="region of interest" description="Disordered" evidence="1">
    <location>
        <begin position="231"/>
        <end position="268"/>
    </location>
</feature>
<dbReference type="Gene3D" id="2.30.29.30">
    <property type="entry name" value="Pleckstrin-homology domain (PH domain)/Phosphotyrosine-binding domain (PTB)"/>
    <property type="match status" value="1"/>
</dbReference>
<organism evidence="3 4">
    <name type="scientific">Tetranychus urticae</name>
    <name type="common">Two-spotted spider mite</name>
    <dbReference type="NCBI Taxonomy" id="32264"/>
    <lineage>
        <taxon>Eukaryota</taxon>
        <taxon>Metazoa</taxon>
        <taxon>Ecdysozoa</taxon>
        <taxon>Arthropoda</taxon>
        <taxon>Chelicerata</taxon>
        <taxon>Arachnida</taxon>
        <taxon>Acari</taxon>
        <taxon>Acariformes</taxon>
        <taxon>Trombidiformes</taxon>
        <taxon>Prostigmata</taxon>
        <taxon>Eleutherengona</taxon>
        <taxon>Raphignathae</taxon>
        <taxon>Tetranychoidea</taxon>
        <taxon>Tetranychidae</taxon>
        <taxon>Tetranychus</taxon>
    </lineage>
</organism>
<feature type="region of interest" description="Disordered" evidence="1">
    <location>
        <begin position="138"/>
        <end position="163"/>
    </location>
</feature>
<dbReference type="CDD" id="cd13220">
    <property type="entry name" value="PH-GRAM_GRAMDC"/>
    <property type="match status" value="1"/>
</dbReference>
<dbReference type="GO" id="GO:0005789">
    <property type="term" value="C:endoplasmic reticulum membrane"/>
    <property type="evidence" value="ECO:0007669"/>
    <property type="project" value="TreeGrafter"/>
</dbReference>
<feature type="region of interest" description="Disordered" evidence="1">
    <location>
        <begin position="287"/>
        <end position="306"/>
    </location>
</feature>
<dbReference type="GO" id="GO:0032934">
    <property type="term" value="F:sterol binding"/>
    <property type="evidence" value="ECO:0007669"/>
    <property type="project" value="TreeGrafter"/>
</dbReference>
<keyword evidence="4" id="KW-1185">Reference proteome</keyword>
<feature type="compositionally biased region" description="Low complexity" evidence="1">
    <location>
        <begin position="257"/>
        <end position="268"/>
    </location>
</feature>
<accession>T1KFL1</accession>
<reference evidence="3" key="2">
    <citation type="submission" date="2015-06" db="UniProtKB">
        <authorList>
            <consortium name="EnsemblMetazoa"/>
        </authorList>
    </citation>
    <scope>IDENTIFICATION</scope>
</reference>
<feature type="compositionally biased region" description="Low complexity" evidence="1">
    <location>
        <begin position="142"/>
        <end position="163"/>
    </location>
</feature>
<dbReference type="EMBL" id="CAEY01000037">
    <property type="status" value="NOT_ANNOTATED_CDS"/>
    <property type="molecule type" value="Genomic_DNA"/>
</dbReference>
<name>T1KFL1_TETUR</name>
<dbReference type="AlphaFoldDB" id="T1KFL1"/>
<dbReference type="eggNOG" id="KOG4834">
    <property type="taxonomic scope" value="Eukaryota"/>
</dbReference>
<dbReference type="InterPro" id="IPR051482">
    <property type="entry name" value="Cholesterol_transport"/>
</dbReference>
<dbReference type="InterPro" id="IPR011993">
    <property type="entry name" value="PH-like_dom_sf"/>
</dbReference>
<dbReference type="GO" id="GO:0140268">
    <property type="term" value="C:endoplasmic reticulum-plasma membrane contact site"/>
    <property type="evidence" value="ECO:0007669"/>
    <property type="project" value="TreeGrafter"/>
</dbReference>
<evidence type="ECO:0000256" key="1">
    <source>
        <dbReference type="SAM" id="MobiDB-lite"/>
    </source>
</evidence>
<evidence type="ECO:0000313" key="3">
    <source>
        <dbReference type="EnsemblMetazoa" id="tetur10g03520.1"/>
    </source>
</evidence>